<dbReference type="InterPro" id="IPR036969">
    <property type="entry name" value="Citrate_synthase_sf"/>
</dbReference>
<keyword evidence="4" id="KW-0012">Acyltransferase</keyword>
<dbReference type="EMBL" id="JAVIZX010000001">
    <property type="protein sequence ID" value="MDR6215231.1"/>
    <property type="molecule type" value="Genomic_DNA"/>
</dbReference>
<comment type="caution">
    <text evidence="4">The sequence shown here is derived from an EMBL/GenBank/DDBJ whole genome shotgun (WGS) entry which is preliminary data.</text>
</comment>
<name>A0ABU1IDC9_9BURK</name>
<keyword evidence="2 4" id="KW-0808">Transferase</keyword>
<dbReference type="Proteomes" id="UP001267710">
    <property type="component" value="Unassembled WGS sequence"/>
</dbReference>
<protein>
    <submittedName>
        <fullName evidence="4">Citrate synthase</fullName>
        <ecNumber evidence="4">2.3.3.1</ecNumber>
    </submittedName>
</protein>
<sequence>MASWITMEEVCTQLGVQPQTVYAYVSRKKIEVAADPADSRRSLYRADDVAVLARRKQAGRKHETLANNTLFGAEPSIPTALSTFARGHLYYRGQDAVALAATSTLEEAARLLWAADRPVDFACPVPVADGPAGRTAAFTALAQLAATGHSTRGRMVHVLHAEAQGLVGRLATAFGAQPGDGPLHQRFANGWKQKAPVAELLRTALVLLVDHELTSSAFATRIAASTNASLPACLLAGLTTLSGPLHGDASGRVQNLFADVERLGEDQVVGHYLSAGLPFAGFGHHIYPDGDPRAAALLARFEPPEFIARFIEKVTALTGLQPNIDVALAALVAHYRLPTDAAFALFATARSVGLLAHGLEQLGVAQVIRPRGRYVGIVPGTEGSDGPGAASPRAPLA</sequence>
<evidence type="ECO:0000313" key="4">
    <source>
        <dbReference type="EMBL" id="MDR6215231.1"/>
    </source>
</evidence>
<evidence type="ECO:0000256" key="1">
    <source>
        <dbReference type="ARBA" id="ARBA00010566"/>
    </source>
</evidence>
<dbReference type="GO" id="GO:0036440">
    <property type="term" value="F:citrate synthase activity"/>
    <property type="evidence" value="ECO:0007669"/>
    <property type="project" value="UniProtKB-EC"/>
</dbReference>
<dbReference type="InterPro" id="IPR016142">
    <property type="entry name" value="Citrate_synth-like_lrg_a-sub"/>
</dbReference>
<evidence type="ECO:0000256" key="2">
    <source>
        <dbReference type="ARBA" id="ARBA00022679"/>
    </source>
</evidence>
<dbReference type="SUPFAM" id="SSF48256">
    <property type="entry name" value="Citrate synthase"/>
    <property type="match status" value="1"/>
</dbReference>
<dbReference type="Gene3D" id="1.10.580.10">
    <property type="entry name" value="Citrate Synthase, domain 1"/>
    <property type="match status" value="1"/>
</dbReference>
<dbReference type="RefSeq" id="WP_309829677.1">
    <property type="nucleotide sequence ID" value="NZ_JAVIZX010000001.1"/>
</dbReference>
<feature type="region of interest" description="Disordered" evidence="3">
    <location>
        <begin position="378"/>
        <end position="397"/>
    </location>
</feature>
<evidence type="ECO:0000256" key="3">
    <source>
        <dbReference type="SAM" id="MobiDB-lite"/>
    </source>
</evidence>
<comment type="similarity">
    <text evidence="1">Belongs to the citrate synthase family.</text>
</comment>
<dbReference type="PRINTS" id="PR00143">
    <property type="entry name" value="CITRTSNTHASE"/>
</dbReference>
<proteinExistence type="inferred from homology"/>
<dbReference type="Pfam" id="PF00285">
    <property type="entry name" value="Citrate_synt"/>
    <property type="match status" value="1"/>
</dbReference>
<evidence type="ECO:0000313" key="5">
    <source>
        <dbReference type="Proteomes" id="UP001267710"/>
    </source>
</evidence>
<reference evidence="4 5" key="1">
    <citation type="submission" date="2023-08" db="EMBL/GenBank/DDBJ databases">
        <title>Functional and genomic diversity of the sorghum phyllosphere microbiome.</title>
        <authorList>
            <person name="Shade A."/>
        </authorList>
    </citation>
    <scope>NUCLEOTIDE SEQUENCE [LARGE SCALE GENOMIC DNA]</scope>
    <source>
        <strain evidence="4 5">SORGH_AS_0335</strain>
    </source>
</reference>
<keyword evidence="5" id="KW-1185">Reference proteome</keyword>
<dbReference type="CDD" id="cd06102">
    <property type="entry name" value="citrate_synt_like_2"/>
    <property type="match status" value="1"/>
</dbReference>
<dbReference type="PANTHER" id="PTHR11739">
    <property type="entry name" value="CITRATE SYNTHASE"/>
    <property type="match status" value="1"/>
</dbReference>
<organism evidence="4 5">
    <name type="scientific">Paracidovorax wautersii</name>
    <dbReference type="NCBI Taxonomy" id="1177982"/>
    <lineage>
        <taxon>Bacteria</taxon>
        <taxon>Pseudomonadati</taxon>
        <taxon>Pseudomonadota</taxon>
        <taxon>Betaproteobacteria</taxon>
        <taxon>Burkholderiales</taxon>
        <taxon>Comamonadaceae</taxon>
        <taxon>Paracidovorax</taxon>
    </lineage>
</organism>
<gene>
    <name evidence="4" type="ORF">QE399_002920</name>
</gene>
<dbReference type="InterPro" id="IPR002020">
    <property type="entry name" value="Citrate_synthase"/>
</dbReference>
<accession>A0ABU1IDC9</accession>
<dbReference type="EC" id="2.3.3.1" evidence="4"/>
<dbReference type="PANTHER" id="PTHR11739:SF4">
    <property type="entry name" value="CITRATE SYNTHASE, PEROXISOMAL"/>
    <property type="match status" value="1"/>
</dbReference>